<dbReference type="GeneID" id="78127917"/>
<keyword evidence="1" id="KW-0413">Isomerase</keyword>
<dbReference type="PANTHER" id="PTHR38041">
    <property type="entry name" value="CHORISMATE MUTASE"/>
    <property type="match status" value="1"/>
</dbReference>
<proteinExistence type="predicted"/>
<evidence type="ECO:0000313" key="4">
    <source>
        <dbReference type="Proteomes" id="UP000325415"/>
    </source>
</evidence>
<protein>
    <submittedName>
        <fullName evidence="3">Chorismate mutase</fullName>
    </submittedName>
</protein>
<dbReference type="PANTHER" id="PTHR38041:SF1">
    <property type="entry name" value="CHORISMATE MUTASE"/>
    <property type="match status" value="1"/>
</dbReference>
<dbReference type="InterPro" id="IPR051331">
    <property type="entry name" value="Chorismate_mutase-related"/>
</dbReference>
<dbReference type="SMART" id="SM00830">
    <property type="entry name" value="CM_2"/>
    <property type="match status" value="1"/>
</dbReference>
<keyword evidence="4" id="KW-1185">Reference proteome</keyword>
<dbReference type="GO" id="GO:0004106">
    <property type="term" value="F:chorismate mutase activity"/>
    <property type="evidence" value="ECO:0007669"/>
    <property type="project" value="InterPro"/>
</dbReference>
<evidence type="ECO:0000256" key="1">
    <source>
        <dbReference type="ARBA" id="ARBA00023235"/>
    </source>
</evidence>
<dbReference type="RefSeq" id="WP_152581468.1">
    <property type="nucleotide sequence ID" value="NZ_JALCMD010000018.1"/>
</dbReference>
<feature type="domain" description="Chorismate mutase" evidence="2">
    <location>
        <begin position="4"/>
        <end position="94"/>
    </location>
</feature>
<accession>A0A5N6S830</accession>
<dbReference type="Proteomes" id="UP000325415">
    <property type="component" value="Unassembled WGS sequence"/>
</dbReference>
<dbReference type="AlphaFoldDB" id="A0A5N6S830"/>
<evidence type="ECO:0000259" key="2">
    <source>
        <dbReference type="PROSITE" id="PS51168"/>
    </source>
</evidence>
<name>A0A5N6S830_9BIFI</name>
<comment type="caution">
    <text evidence="3">The sequence shown here is derived from an EMBL/GenBank/DDBJ whole genome shotgun (WGS) entry which is preliminary data.</text>
</comment>
<dbReference type="Pfam" id="PF01817">
    <property type="entry name" value="CM_2"/>
    <property type="match status" value="1"/>
</dbReference>
<evidence type="ECO:0000313" key="3">
    <source>
        <dbReference type="EMBL" id="KAE8126974.1"/>
    </source>
</evidence>
<dbReference type="InterPro" id="IPR002701">
    <property type="entry name" value="CM_II_prokaryot"/>
</dbReference>
<dbReference type="GO" id="GO:0046417">
    <property type="term" value="P:chorismate metabolic process"/>
    <property type="evidence" value="ECO:0007669"/>
    <property type="project" value="InterPro"/>
</dbReference>
<sequence length="104" mass="11520">MSDSDSVNDIAEARAKIDGINEQIIRLIAERQQWVAAVGKLKKDEGAVHAPDRVEQEIRKVRQLATDFGASPDVVEATFRAMIAAFTDFELDVHRNAASQSQQL</sequence>
<gene>
    <name evidence="3" type="ORF">DDE84_09505</name>
</gene>
<dbReference type="PROSITE" id="PS51168">
    <property type="entry name" value="CHORISMATE_MUT_2"/>
    <property type="match status" value="1"/>
</dbReference>
<dbReference type="SUPFAM" id="SSF48600">
    <property type="entry name" value="Chorismate mutase II"/>
    <property type="match status" value="1"/>
</dbReference>
<organism evidence="3 4">
    <name type="scientific">Bifidobacterium tibiigranuli</name>
    <dbReference type="NCBI Taxonomy" id="2172043"/>
    <lineage>
        <taxon>Bacteria</taxon>
        <taxon>Bacillati</taxon>
        <taxon>Actinomycetota</taxon>
        <taxon>Actinomycetes</taxon>
        <taxon>Bifidobacteriales</taxon>
        <taxon>Bifidobacteriaceae</taxon>
        <taxon>Bifidobacterium</taxon>
    </lineage>
</organism>
<dbReference type="EMBL" id="QDAG01000010">
    <property type="protein sequence ID" value="KAE8126974.1"/>
    <property type="molecule type" value="Genomic_DNA"/>
</dbReference>
<reference evidence="3 4" key="1">
    <citation type="submission" date="2018-04" db="EMBL/GenBank/DDBJ databases">
        <authorList>
            <person name="Eckel V.P."/>
            <person name="Vogel R.F."/>
        </authorList>
    </citation>
    <scope>NUCLEOTIDE SEQUENCE [LARGE SCALE GENOMIC DNA]</scope>
    <source>
        <strain evidence="4">TMW 2.1764</strain>
    </source>
</reference>
<dbReference type="GO" id="GO:0009697">
    <property type="term" value="P:salicylic acid biosynthetic process"/>
    <property type="evidence" value="ECO:0007669"/>
    <property type="project" value="TreeGrafter"/>
</dbReference>
<dbReference type="OrthoDB" id="3233357at2"/>
<dbReference type="InterPro" id="IPR036263">
    <property type="entry name" value="Chorismate_II_sf"/>
</dbReference>
<dbReference type="InterPro" id="IPR036979">
    <property type="entry name" value="CM_dom_sf"/>
</dbReference>
<dbReference type="Gene3D" id="1.20.59.10">
    <property type="entry name" value="Chorismate mutase"/>
    <property type="match status" value="1"/>
</dbReference>